<dbReference type="Proteomes" id="UP000293874">
    <property type="component" value="Unassembled WGS sequence"/>
</dbReference>
<proteinExistence type="predicted"/>
<dbReference type="SUPFAM" id="SSF51338">
    <property type="entry name" value="Composite domain of metallo-dependent hydrolases"/>
    <property type="match status" value="1"/>
</dbReference>
<protein>
    <submittedName>
        <fullName evidence="4">Imidazolonepropionase-like amidohydrolase</fullName>
    </submittedName>
</protein>
<dbReference type="CDD" id="cd01299">
    <property type="entry name" value="Met_dep_hydrolase_A"/>
    <property type="match status" value="1"/>
</dbReference>
<dbReference type="RefSeq" id="WP_130542937.1">
    <property type="nucleotide sequence ID" value="NZ_CP042431.1"/>
</dbReference>
<dbReference type="EMBL" id="SGXA01000002">
    <property type="protein sequence ID" value="RZS72529.1"/>
    <property type="molecule type" value="Genomic_DNA"/>
</dbReference>
<organism evidence="4 5">
    <name type="scientific">Pseudobacter ginsenosidimutans</name>
    <dbReference type="NCBI Taxonomy" id="661488"/>
    <lineage>
        <taxon>Bacteria</taxon>
        <taxon>Pseudomonadati</taxon>
        <taxon>Bacteroidota</taxon>
        <taxon>Chitinophagia</taxon>
        <taxon>Chitinophagales</taxon>
        <taxon>Chitinophagaceae</taxon>
        <taxon>Pseudobacter</taxon>
    </lineage>
</organism>
<dbReference type="AlphaFoldDB" id="A0A4Q7MWT9"/>
<name>A0A4Q7MWT9_9BACT</name>
<evidence type="ECO:0000313" key="4">
    <source>
        <dbReference type="EMBL" id="RZS72529.1"/>
    </source>
</evidence>
<dbReference type="GO" id="GO:0016810">
    <property type="term" value="F:hydrolase activity, acting on carbon-nitrogen (but not peptide) bonds"/>
    <property type="evidence" value="ECO:0007669"/>
    <property type="project" value="InterPro"/>
</dbReference>
<dbReference type="InterPro" id="IPR011059">
    <property type="entry name" value="Metal-dep_hydrolase_composite"/>
</dbReference>
<comment type="caution">
    <text evidence="4">The sequence shown here is derived from an EMBL/GenBank/DDBJ whole genome shotgun (WGS) entry which is preliminary data.</text>
</comment>
<keyword evidence="4" id="KW-0378">Hydrolase</keyword>
<accession>A0A4Q7MWT9</accession>
<reference evidence="4 5" key="1">
    <citation type="submission" date="2019-02" db="EMBL/GenBank/DDBJ databases">
        <title>Genomic Encyclopedia of Type Strains, Phase IV (KMG-IV): sequencing the most valuable type-strain genomes for metagenomic binning, comparative biology and taxonomic classification.</title>
        <authorList>
            <person name="Goeker M."/>
        </authorList>
    </citation>
    <scope>NUCLEOTIDE SEQUENCE [LARGE SCALE GENOMIC DNA]</scope>
    <source>
        <strain evidence="4 5">DSM 18116</strain>
    </source>
</reference>
<dbReference type="Pfam" id="PF01979">
    <property type="entry name" value="Amidohydro_1"/>
    <property type="match status" value="1"/>
</dbReference>
<dbReference type="PANTHER" id="PTHR43135:SF3">
    <property type="entry name" value="ALPHA-D-RIBOSE 1-METHYLPHOSPHONATE 5-TRIPHOSPHATE DIPHOSPHATASE"/>
    <property type="match status" value="1"/>
</dbReference>
<sequence length="424" mass="45554">MRKLFFVFLFSIPALLSAQRTLLHCGRLIDVKNGSVLTEQTILVEGNKISDIQKGYVAGTSSDIVIDLKRSTVMPGLIDCHVHMEHETNPNRYLEAFTLNPADYAFQSVVFSNRTLMAGFTSVRDLGGSGVNIALRNAINKNLIVGPRVFTAGKSIATTGGHADPTNGYRKDLQGDPGPSAGVANGPDECRKAVRQRYKDGSDLIKITASGGVLSVAKSGENPQFTEDEIKAIVETAKDYGFKVAAHCHGAEAMKRAVRGGVNSIEHGTYMDDEVIALMKQHGTYLVATIIAGKSVADSAKKTGYYPELVTPKALAIGPKMQNMFAKAYREGVKIAFGTDAGVYAHGKNWMEFVYMNEAGMPVIKAIQSATVSAADLLGVSDQLGSIEKGKLADIIAVDGDPERDAKVMGKVNFVMKDGVVYKK</sequence>
<dbReference type="InterPro" id="IPR051781">
    <property type="entry name" value="Metallo-dep_Hydrolase"/>
</dbReference>
<feature type="domain" description="Amidohydrolase-related" evidence="3">
    <location>
        <begin position="72"/>
        <end position="420"/>
    </location>
</feature>
<dbReference type="InterPro" id="IPR006680">
    <property type="entry name" value="Amidohydro-rel"/>
</dbReference>
<feature type="signal peptide" evidence="2">
    <location>
        <begin position="1"/>
        <end position="18"/>
    </location>
</feature>
<dbReference type="InterPro" id="IPR057744">
    <property type="entry name" value="OTAase-like"/>
</dbReference>
<dbReference type="Gene3D" id="2.30.40.10">
    <property type="entry name" value="Urease, subunit C, domain 1"/>
    <property type="match status" value="1"/>
</dbReference>
<evidence type="ECO:0000259" key="3">
    <source>
        <dbReference type="Pfam" id="PF01979"/>
    </source>
</evidence>
<evidence type="ECO:0000256" key="1">
    <source>
        <dbReference type="SAM" id="MobiDB-lite"/>
    </source>
</evidence>
<evidence type="ECO:0000313" key="5">
    <source>
        <dbReference type="Proteomes" id="UP000293874"/>
    </source>
</evidence>
<keyword evidence="5" id="KW-1185">Reference proteome</keyword>
<feature type="chain" id="PRO_5020525117" evidence="2">
    <location>
        <begin position="19"/>
        <end position="424"/>
    </location>
</feature>
<keyword evidence="2" id="KW-0732">Signal</keyword>
<dbReference type="OrthoDB" id="9797498at2"/>
<evidence type="ECO:0000256" key="2">
    <source>
        <dbReference type="SAM" id="SignalP"/>
    </source>
</evidence>
<dbReference type="SUPFAM" id="SSF51556">
    <property type="entry name" value="Metallo-dependent hydrolases"/>
    <property type="match status" value="1"/>
</dbReference>
<feature type="region of interest" description="Disordered" evidence="1">
    <location>
        <begin position="160"/>
        <end position="187"/>
    </location>
</feature>
<gene>
    <name evidence="4" type="ORF">EV199_4450</name>
</gene>
<dbReference type="Gene3D" id="3.20.20.140">
    <property type="entry name" value="Metal-dependent hydrolases"/>
    <property type="match status" value="1"/>
</dbReference>
<dbReference type="PANTHER" id="PTHR43135">
    <property type="entry name" value="ALPHA-D-RIBOSE 1-METHYLPHOSPHONATE 5-TRIPHOSPHATE DIPHOSPHATASE"/>
    <property type="match status" value="1"/>
</dbReference>
<dbReference type="InterPro" id="IPR032466">
    <property type="entry name" value="Metal_Hydrolase"/>
</dbReference>